<dbReference type="InterPro" id="IPR011008">
    <property type="entry name" value="Dimeric_a/b-barrel"/>
</dbReference>
<protein>
    <submittedName>
        <fullName evidence="5">AsnC family protein</fullName>
    </submittedName>
</protein>
<keyword evidence="3" id="KW-0804">Transcription</keyword>
<dbReference type="PANTHER" id="PTHR30154">
    <property type="entry name" value="LEUCINE-RESPONSIVE REGULATORY PROTEIN"/>
    <property type="match status" value="1"/>
</dbReference>
<dbReference type="GO" id="GO:0043200">
    <property type="term" value="P:response to amino acid"/>
    <property type="evidence" value="ECO:0007669"/>
    <property type="project" value="TreeGrafter"/>
</dbReference>
<dbReference type="OrthoDB" id="66249at2"/>
<dbReference type="RefSeq" id="WP_039630956.1">
    <property type="nucleotide sequence ID" value="NZ_AYSO01000013.1"/>
</dbReference>
<evidence type="ECO:0000256" key="3">
    <source>
        <dbReference type="ARBA" id="ARBA00023163"/>
    </source>
</evidence>
<evidence type="ECO:0000256" key="2">
    <source>
        <dbReference type="ARBA" id="ARBA00023125"/>
    </source>
</evidence>
<dbReference type="PRINTS" id="PR00033">
    <property type="entry name" value="HTHASNC"/>
</dbReference>
<evidence type="ECO:0000313" key="5">
    <source>
        <dbReference type="EMBL" id="KIE47880.1"/>
    </source>
</evidence>
<evidence type="ECO:0000259" key="4">
    <source>
        <dbReference type="PROSITE" id="PS50956"/>
    </source>
</evidence>
<reference evidence="5 6" key="1">
    <citation type="journal article" date="2015" name="Infect. Genet. Evol.">
        <title>Genomic sequences of six botulinum neurotoxin-producing strains representing three clostridial species illustrate the mobility and diversity of botulinum neurotoxin genes.</title>
        <authorList>
            <person name="Smith T.J."/>
            <person name="Hill K.K."/>
            <person name="Xie G."/>
            <person name="Foley B.T."/>
            <person name="Williamson C.H."/>
            <person name="Foster J.T."/>
            <person name="Johnson S.L."/>
            <person name="Chertkov O."/>
            <person name="Teshima H."/>
            <person name="Gibbons H.S."/>
            <person name="Johnsky L.A."/>
            <person name="Karavis M.A."/>
            <person name="Smith L.A."/>
        </authorList>
    </citation>
    <scope>NUCLEOTIDE SEQUENCE [LARGE SCALE GENOMIC DNA]</scope>
    <source>
        <strain evidence="5 6">CDC 2741</strain>
    </source>
</reference>
<sequence length="148" mass="17246">MDELDIKIINIISNNARISHEEISRNLHISRQAIHQRIKRLEENGVIKGYKSIIDWTELGEDTRAYIYVKVNMLNFKEDIKQYINIVVPNVVVEECQRIHGDWCIVIKVRAKSTTDITNFIDQLWKVKSTMDTSTTFILSTIIEDGIK</sequence>
<dbReference type="GO" id="GO:0043565">
    <property type="term" value="F:sequence-specific DNA binding"/>
    <property type="evidence" value="ECO:0007669"/>
    <property type="project" value="InterPro"/>
</dbReference>
<dbReference type="PANTHER" id="PTHR30154:SF34">
    <property type="entry name" value="TRANSCRIPTIONAL REGULATOR AZLB"/>
    <property type="match status" value="1"/>
</dbReference>
<dbReference type="CDD" id="cd00090">
    <property type="entry name" value="HTH_ARSR"/>
    <property type="match status" value="1"/>
</dbReference>
<accession>A0A0C1UKT8</accession>
<dbReference type="Pfam" id="PF13412">
    <property type="entry name" value="HTH_24"/>
    <property type="match status" value="1"/>
</dbReference>
<keyword evidence="6" id="KW-1185">Reference proteome</keyword>
<dbReference type="InterPro" id="IPR019887">
    <property type="entry name" value="Tscrpt_reg_AsnC/Lrp_C"/>
</dbReference>
<evidence type="ECO:0000256" key="1">
    <source>
        <dbReference type="ARBA" id="ARBA00023015"/>
    </source>
</evidence>
<dbReference type="Pfam" id="PF01037">
    <property type="entry name" value="AsnC_trans_reg"/>
    <property type="match status" value="1"/>
</dbReference>
<proteinExistence type="predicted"/>
<dbReference type="Proteomes" id="UP000031366">
    <property type="component" value="Unassembled WGS sequence"/>
</dbReference>
<dbReference type="InterPro" id="IPR036388">
    <property type="entry name" value="WH-like_DNA-bd_sf"/>
</dbReference>
<feature type="domain" description="HTH asnC-type" evidence="4">
    <location>
        <begin position="1"/>
        <end position="62"/>
    </location>
</feature>
<dbReference type="InterPro" id="IPR019888">
    <property type="entry name" value="Tscrpt_reg_AsnC-like"/>
</dbReference>
<evidence type="ECO:0000313" key="6">
    <source>
        <dbReference type="Proteomes" id="UP000031366"/>
    </source>
</evidence>
<gene>
    <name evidence="5" type="ORF">U732_3701</name>
</gene>
<dbReference type="PROSITE" id="PS50956">
    <property type="entry name" value="HTH_ASNC_2"/>
    <property type="match status" value="1"/>
</dbReference>
<dbReference type="SUPFAM" id="SSF54909">
    <property type="entry name" value="Dimeric alpha+beta barrel"/>
    <property type="match status" value="1"/>
</dbReference>
<dbReference type="GO" id="GO:0005829">
    <property type="term" value="C:cytosol"/>
    <property type="evidence" value="ECO:0007669"/>
    <property type="project" value="TreeGrafter"/>
</dbReference>
<keyword evidence="1" id="KW-0805">Transcription regulation</keyword>
<dbReference type="SMART" id="SM00344">
    <property type="entry name" value="HTH_ASNC"/>
    <property type="match status" value="1"/>
</dbReference>
<dbReference type="Gene3D" id="1.10.10.10">
    <property type="entry name" value="Winged helix-like DNA-binding domain superfamily/Winged helix DNA-binding domain"/>
    <property type="match status" value="1"/>
</dbReference>
<dbReference type="AlphaFoldDB" id="A0A0C1UKT8"/>
<keyword evidence="2" id="KW-0238">DNA-binding</keyword>
<dbReference type="EMBL" id="AYSO01000013">
    <property type="protein sequence ID" value="KIE47880.1"/>
    <property type="molecule type" value="Genomic_DNA"/>
</dbReference>
<dbReference type="Gene3D" id="3.30.70.920">
    <property type="match status" value="1"/>
</dbReference>
<organism evidence="5 6">
    <name type="scientific">Clostridium argentinense CDC 2741</name>
    <dbReference type="NCBI Taxonomy" id="1418104"/>
    <lineage>
        <taxon>Bacteria</taxon>
        <taxon>Bacillati</taxon>
        <taxon>Bacillota</taxon>
        <taxon>Clostridia</taxon>
        <taxon>Eubacteriales</taxon>
        <taxon>Clostridiaceae</taxon>
        <taxon>Clostridium</taxon>
    </lineage>
</organism>
<dbReference type="SUPFAM" id="SSF46785">
    <property type="entry name" value="Winged helix' DNA-binding domain"/>
    <property type="match status" value="1"/>
</dbReference>
<comment type="caution">
    <text evidence="5">The sequence shown here is derived from an EMBL/GenBank/DDBJ whole genome shotgun (WGS) entry which is preliminary data.</text>
</comment>
<dbReference type="InterPro" id="IPR000485">
    <property type="entry name" value="AsnC-type_HTH_dom"/>
</dbReference>
<name>A0A0C1UKT8_9CLOT</name>
<dbReference type="InterPro" id="IPR036390">
    <property type="entry name" value="WH_DNA-bd_sf"/>
</dbReference>
<dbReference type="InterPro" id="IPR011991">
    <property type="entry name" value="ArsR-like_HTH"/>
</dbReference>